<dbReference type="InterPro" id="IPR035437">
    <property type="entry name" value="SNase_OB-fold_sf"/>
</dbReference>
<dbReference type="Gene3D" id="2.40.50.90">
    <property type="match status" value="1"/>
</dbReference>
<dbReference type="Proteomes" id="UP001296873">
    <property type="component" value="Unassembled WGS sequence"/>
</dbReference>
<protein>
    <recommendedName>
        <fullName evidence="3">TNase-like domain-containing protein</fullName>
    </recommendedName>
</protein>
<dbReference type="SUPFAM" id="SSF50199">
    <property type="entry name" value="Staphylococcal nuclease"/>
    <property type="match status" value="1"/>
</dbReference>
<dbReference type="PROSITE" id="PS51318">
    <property type="entry name" value="TAT"/>
    <property type="match status" value="1"/>
</dbReference>
<evidence type="ECO:0000313" key="1">
    <source>
        <dbReference type="EMBL" id="MBK1671248.1"/>
    </source>
</evidence>
<comment type="caution">
    <text evidence="1">The sequence shown here is derived from an EMBL/GenBank/DDBJ whole genome shotgun (WGS) entry which is preliminary data.</text>
</comment>
<sequence>MRARERGLQRHWTRRGALRLSASGLAARGLAGAVPRPGRSAAADARPAIPETLDVGERRRVTEIVDGDTLFLSDGREVRLVGLQAPKLPLGRPDFEPWPLSDAAKAALSRLVLGRTVTLAYPGFCTQLLDAVW</sequence>
<accession>A0ABS1DM96</accession>
<name>A0ABS1DM96_9PROT</name>
<reference evidence="1 2" key="1">
    <citation type="journal article" date="2020" name="Microorganisms">
        <title>Osmotic Adaptation and Compatible Solute Biosynthesis of Phototrophic Bacteria as Revealed from Genome Analyses.</title>
        <authorList>
            <person name="Imhoff J.F."/>
            <person name="Rahn T."/>
            <person name="Kunzel S."/>
            <person name="Keller A."/>
            <person name="Neulinger S.C."/>
        </authorList>
    </citation>
    <scope>NUCLEOTIDE SEQUENCE [LARGE SCALE GENOMIC DNA]</scope>
    <source>
        <strain evidence="1 2">DSM 9895</strain>
    </source>
</reference>
<gene>
    <name evidence="1" type="ORF">CKO28_24925</name>
</gene>
<evidence type="ECO:0000313" key="2">
    <source>
        <dbReference type="Proteomes" id="UP001296873"/>
    </source>
</evidence>
<dbReference type="EMBL" id="NRRL01000161">
    <property type="protein sequence ID" value="MBK1671248.1"/>
    <property type="molecule type" value="Genomic_DNA"/>
</dbReference>
<evidence type="ECO:0008006" key="3">
    <source>
        <dbReference type="Google" id="ProtNLM"/>
    </source>
</evidence>
<dbReference type="InterPro" id="IPR006311">
    <property type="entry name" value="TAT_signal"/>
</dbReference>
<keyword evidence="2" id="KW-1185">Reference proteome</keyword>
<organism evidence="1 2">
    <name type="scientific">Rhodovibrio sodomensis</name>
    <dbReference type="NCBI Taxonomy" id="1088"/>
    <lineage>
        <taxon>Bacteria</taxon>
        <taxon>Pseudomonadati</taxon>
        <taxon>Pseudomonadota</taxon>
        <taxon>Alphaproteobacteria</taxon>
        <taxon>Rhodospirillales</taxon>
        <taxon>Rhodovibrionaceae</taxon>
        <taxon>Rhodovibrio</taxon>
    </lineage>
</organism>
<proteinExistence type="predicted"/>